<dbReference type="Gene3D" id="2.60.120.10">
    <property type="entry name" value="Jelly Rolls"/>
    <property type="match status" value="1"/>
</dbReference>
<evidence type="ECO:0000313" key="5">
    <source>
        <dbReference type="Proteomes" id="UP000078454"/>
    </source>
</evidence>
<dbReference type="EMBL" id="LYPB01000080">
    <property type="protein sequence ID" value="OAS15747.1"/>
    <property type="molecule type" value="Genomic_DNA"/>
</dbReference>
<gene>
    <name evidence="4" type="ORF">A8708_32645</name>
</gene>
<feature type="domain" description="Pirin N-terminal" evidence="3">
    <location>
        <begin position="53"/>
        <end position="118"/>
    </location>
</feature>
<dbReference type="Proteomes" id="UP000078454">
    <property type="component" value="Unassembled WGS sequence"/>
</dbReference>
<protein>
    <submittedName>
        <fullName evidence="4">Pirin</fullName>
    </submittedName>
</protein>
<dbReference type="Pfam" id="PF02678">
    <property type="entry name" value="Pirin"/>
    <property type="match status" value="1"/>
</dbReference>
<comment type="caution">
    <text evidence="4">The sequence shown here is derived from an EMBL/GenBank/DDBJ whole genome shotgun (WGS) entry which is preliminary data.</text>
</comment>
<evidence type="ECO:0000256" key="1">
    <source>
        <dbReference type="ARBA" id="ARBA00008416"/>
    </source>
</evidence>
<dbReference type="STRING" id="1850517.A8708_32645"/>
<evidence type="ECO:0000313" key="4">
    <source>
        <dbReference type="EMBL" id="OAS15747.1"/>
    </source>
</evidence>
<evidence type="ECO:0000259" key="3">
    <source>
        <dbReference type="Pfam" id="PF02678"/>
    </source>
</evidence>
<proteinExistence type="inferred from homology"/>
<sequence>MNIQILGPEQQGREEFDGGKIRAQKPLGFSGQGAVTVRLGPLFYWAWGQAEAAGGIGFHPHQGFEILSYGIRGQGFHRDTLGTESTLQPGDIQLMQAGSGMQHAESVEAGFESFQIWLEPYLNDAVRREPSYSLYKAEEFPQTEQNGIKIKTILGEGSPVRQLVSDARMFDIEVEAGVSYVHRLLPNRTLAGLSIRGNGGSFLIQGQESIPFMNKDFAIAQTDKEDDIIIRAAGETLRIFLIEVPTEVDYPLYNKAR</sequence>
<dbReference type="OrthoDB" id="321327at2"/>
<reference evidence="4 5" key="1">
    <citation type="submission" date="2016-05" db="EMBL/GenBank/DDBJ databases">
        <title>Paenibacillus sp. 1ZS3-15 nov., isolated from the rhizosphere soil.</title>
        <authorList>
            <person name="Zhang X.X."/>
            <person name="Zhang J."/>
        </authorList>
    </citation>
    <scope>NUCLEOTIDE SEQUENCE [LARGE SCALE GENOMIC DNA]</scope>
    <source>
        <strain evidence="4 5">1ZS3-15</strain>
    </source>
</reference>
<dbReference type="PANTHER" id="PTHR13903">
    <property type="entry name" value="PIRIN-RELATED"/>
    <property type="match status" value="1"/>
</dbReference>
<keyword evidence="5" id="KW-1185">Reference proteome</keyword>
<evidence type="ECO:0000256" key="2">
    <source>
        <dbReference type="RuleBase" id="RU003457"/>
    </source>
</evidence>
<name>A0A198A3Q2_9BACL</name>
<dbReference type="InterPro" id="IPR012093">
    <property type="entry name" value="Pirin"/>
</dbReference>
<organism evidence="4 5">
    <name type="scientific">Paenibacillus oryzisoli</name>
    <dbReference type="NCBI Taxonomy" id="1850517"/>
    <lineage>
        <taxon>Bacteria</taxon>
        <taxon>Bacillati</taxon>
        <taxon>Bacillota</taxon>
        <taxon>Bacilli</taxon>
        <taxon>Bacillales</taxon>
        <taxon>Paenibacillaceae</taxon>
        <taxon>Paenibacillus</taxon>
    </lineage>
</organism>
<dbReference type="InterPro" id="IPR011051">
    <property type="entry name" value="RmlC_Cupin_sf"/>
</dbReference>
<dbReference type="InterPro" id="IPR014710">
    <property type="entry name" value="RmlC-like_jellyroll"/>
</dbReference>
<comment type="similarity">
    <text evidence="1 2">Belongs to the pirin family.</text>
</comment>
<accession>A0A198A3Q2</accession>
<dbReference type="PANTHER" id="PTHR13903:SF8">
    <property type="entry name" value="PIRIN"/>
    <property type="match status" value="1"/>
</dbReference>
<dbReference type="AlphaFoldDB" id="A0A198A3Q2"/>
<dbReference type="RefSeq" id="WP_068667815.1">
    <property type="nucleotide sequence ID" value="NZ_LYPB01000080.1"/>
</dbReference>
<dbReference type="InterPro" id="IPR003829">
    <property type="entry name" value="Pirin_N_dom"/>
</dbReference>
<dbReference type="SUPFAM" id="SSF51182">
    <property type="entry name" value="RmlC-like cupins"/>
    <property type="match status" value="1"/>
</dbReference>